<proteinExistence type="predicted"/>
<name>A0A4C1XW64_EUMVA</name>
<keyword evidence="2" id="KW-1185">Reference proteome</keyword>
<evidence type="ECO:0000313" key="1">
    <source>
        <dbReference type="EMBL" id="GBP66457.1"/>
    </source>
</evidence>
<dbReference type="Proteomes" id="UP000299102">
    <property type="component" value="Unassembled WGS sequence"/>
</dbReference>
<organism evidence="1 2">
    <name type="scientific">Eumeta variegata</name>
    <name type="common">Bagworm moth</name>
    <name type="synonym">Eumeta japonica</name>
    <dbReference type="NCBI Taxonomy" id="151549"/>
    <lineage>
        <taxon>Eukaryota</taxon>
        <taxon>Metazoa</taxon>
        <taxon>Ecdysozoa</taxon>
        <taxon>Arthropoda</taxon>
        <taxon>Hexapoda</taxon>
        <taxon>Insecta</taxon>
        <taxon>Pterygota</taxon>
        <taxon>Neoptera</taxon>
        <taxon>Endopterygota</taxon>
        <taxon>Lepidoptera</taxon>
        <taxon>Glossata</taxon>
        <taxon>Ditrysia</taxon>
        <taxon>Tineoidea</taxon>
        <taxon>Psychidae</taxon>
        <taxon>Oiketicinae</taxon>
        <taxon>Eumeta</taxon>
    </lineage>
</organism>
<evidence type="ECO:0000313" key="2">
    <source>
        <dbReference type="Proteomes" id="UP000299102"/>
    </source>
</evidence>
<accession>A0A4C1XW64</accession>
<gene>
    <name evidence="1" type="ORF">EVAR_51443_1</name>
</gene>
<protein>
    <submittedName>
        <fullName evidence="1">Uncharacterized protein</fullName>
    </submittedName>
</protein>
<dbReference type="AlphaFoldDB" id="A0A4C1XW64"/>
<sequence length="113" mass="12485">MAQSRSPVSINPISSLLNILPIHSQEAGNALVTPLGLRTVAAQDLNLMWARREALCTARPWAVAHTAHALRRLCLRMPLGGGDHLFSYGSPVRLPLESAIKRRSNNKNWNMHT</sequence>
<comment type="caution">
    <text evidence="1">The sequence shown here is derived from an EMBL/GenBank/DDBJ whole genome shotgun (WGS) entry which is preliminary data.</text>
</comment>
<reference evidence="1 2" key="1">
    <citation type="journal article" date="2019" name="Commun. Biol.">
        <title>The bagworm genome reveals a unique fibroin gene that provides high tensile strength.</title>
        <authorList>
            <person name="Kono N."/>
            <person name="Nakamura H."/>
            <person name="Ohtoshi R."/>
            <person name="Tomita M."/>
            <person name="Numata K."/>
            <person name="Arakawa K."/>
        </authorList>
    </citation>
    <scope>NUCLEOTIDE SEQUENCE [LARGE SCALE GENOMIC DNA]</scope>
</reference>
<dbReference type="EMBL" id="BGZK01000957">
    <property type="protein sequence ID" value="GBP66457.1"/>
    <property type="molecule type" value="Genomic_DNA"/>
</dbReference>